<reference evidence="3" key="1">
    <citation type="submission" date="2014-12" db="EMBL/GenBank/DDBJ databases">
        <title>Complete genome sequence of a multi-drug resistant Klebsiella pneumoniae.</title>
        <authorList>
            <person name="Hua X."/>
            <person name="Chen Q."/>
            <person name="Li X."/>
            <person name="Feng Y."/>
            <person name="Ruan Z."/>
            <person name="Yu Y."/>
        </authorList>
    </citation>
    <scope>NUCLEOTIDE SEQUENCE [LARGE SCALE GENOMIC DNA]</scope>
    <source>
        <strain evidence="3">5.12</strain>
    </source>
</reference>
<sequence>MKISYSLLLLALLATSAAMPGTAKTLTLCFENGITSQRWHQLLVNGFADAPVSLGTISNQLVNCLSASEPSVRDGIGFTGLSVLLREEKLSRLKREALFQKFIEDIKKNNNNESGVYLPFAVLALSEVLRADRIRPGLDSSQRQHAIDTIDDYINTLQDYRGFDSKIGWRHGIAHSADALLQLALNRATTPEQLKQISHVILTAITPNDATHMFIYGEPMRLARAMGYVILREEVPVSYWSEQLRQAASPAPLDSWQQTYHSMESLSRQHNIRSFYNELLAFVAYQNNERLTTLAPEVAEIARSIK</sequence>
<dbReference type="EMBL" id="CP052766">
    <property type="protein sequence ID" value="QJR79520.1"/>
    <property type="molecule type" value="Genomic_DNA"/>
</dbReference>
<dbReference type="Pfam" id="PF10978">
    <property type="entry name" value="DUF2785"/>
    <property type="match status" value="1"/>
</dbReference>
<organism evidence="2 3">
    <name type="scientific">Alteromonas pelagimontana</name>
    <dbReference type="NCBI Taxonomy" id="1858656"/>
    <lineage>
        <taxon>Bacteria</taxon>
        <taxon>Pseudomonadati</taxon>
        <taxon>Pseudomonadota</taxon>
        <taxon>Gammaproteobacteria</taxon>
        <taxon>Alteromonadales</taxon>
        <taxon>Alteromonadaceae</taxon>
        <taxon>Alteromonas/Salinimonas group</taxon>
        <taxon>Alteromonas</taxon>
    </lineage>
</organism>
<keyword evidence="1" id="KW-0732">Signal</keyword>
<evidence type="ECO:0000313" key="3">
    <source>
        <dbReference type="Proteomes" id="UP000219285"/>
    </source>
</evidence>
<name>A0A6M4MA11_9ALTE</name>
<gene>
    <name evidence="2" type="ORF">CA267_001265</name>
</gene>
<evidence type="ECO:0000256" key="1">
    <source>
        <dbReference type="SAM" id="SignalP"/>
    </source>
</evidence>
<evidence type="ECO:0000313" key="2">
    <source>
        <dbReference type="EMBL" id="QJR79520.1"/>
    </source>
</evidence>
<dbReference type="KEGG" id="apel:CA267_001265"/>
<accession>A0A6M4MA11</accession>
<protein>
    <submittedName>
        <fullName evidence="2">DUF2785 domain-containing protein</fullName>
    </submittedName>
</protein>
<proteinExistence type="predicted"/>
<dbReference type="InterPro" id="IPR021247">
    <property type="entry name" value="DUF2785"/>
</dbReference>
<feature type="signal peptide" evidence="1">
    <location>
        <begin position="1"/>
        <end position="20"/>
    </location>
</feature>
<dbReference type="RefSeq" id="WP_075609152.1">
    <property type="nucleotide sequence ID" value="NZ_CP052766.1"/>
</dbReference>
<feature type="chain" id="PRO_5027050717" evidence="1">
    <location>
        <begin position="21"/>
        <end position="306"/>
    </location>
</feature>
<dbReference type="AlphaFoldDB" id="A0A6M4MA11"/>
<dbReference type="Proteomes" id="UP000219285">
    <property type="component" value="Chromosome"/>
</dbReference>
<reference evidence="2 3" key="2">
    <citation type="submission" date="2020-04" db="EMBL/GenBank/DDBJ databases">
        <title>Complete genome sequence of Alteromonas pelagimontana 5.12T.</title>
        <authorList>
            <person name="Sinha R.K."/>
            <person name="Krishnan K.P."/>
            <person name="Kurian J.P."/>
        </authorList>
    </citation>
    <scope>NUCLEOTIDE SEQUENCE [LARGE SCALE GENOMIC DNA]</scope>
    <source>
        <strain evidence="2 3">5.12</strain>
    </source>
</reference>
<keyword evidence="3" id="KW-1185">Reference proteome</keyword>